<evidence type="ECO:0000313" key="9">
    <source>
        <dbReference type="WBParaSite" id="TASK_0000486201-mRNA-1"/>
    </source>
</evidence>
<keyword evidence="8" id="KW-1185">Reference proteome</keyword>
<keyword evidence="3" id="KW-0863">Zinc-finger</keyword>
<evidence type="ECO:0000256" key="3">
    <source>
        <dbReference type="ARBA" id="ARBA00022771"/>
    </source>
</evidence>
<organism evidence="9">
    <name type="scientific">Taenia asiatica</name>
    <name type="common">Asian tapeworm</name>
    <dbReference type="NCBI Taxonomy" id="60517"/>
    <lineage>
        <taxon>Eukaryota</taxon>
        <taxon>Metazoa</taxon>
        <taxon>Spiralia</taxon>
        <taxon>Lophotrochozoa</taxon>
        <taxon>Platyhelminthes</taxon>
        <taxon>Cestoda</taxon>
        <taxon>Eucestoda</taxon>
        <taxon>Cyclophyllidea</taxon>
        <taxon>Taeniidae</taxon>
        <taxon>Taenia</taxon>
    </lineage>
</organism>
<keyword evidence="2" id="KW-0677">Repeat</keyword>
<dbReference type="WBParaSite" id="TASK_0000486201-mRNA-1">
    <property type="protein sequence ID" value="TASK_0000486201-mRNA-1"/>
    <property type="gene ID" value="TASK_0000486201"/>
</dbReference>
<evidence type="ECO:0000256" key="1">
    <source>
        <dbReference type="ARBA" id="ARBA00022723"/>
    </source>
</evidence>
<reference evidence="9" key="1">
    <citation type="submission" date="2017-02" db="UniProtKB">
        <authorList>
            <consortium name="WormBaseParasite"/>
        </authorList>
    </citation>
    <scope>IDENTIFICATION</scope>
</reference>
<sequence length="380" mass="42422">MDNFFLGSNALASGGSAHWLCVDCPVVNARLAHHEREPTTEDQENQSNNSGDFLFENDWEILGDELNISVPDEHLRLLARAFPGVKAFPQGTSVYGGGCALCLSHLSPDDAMLDFFDGNLYCPNCHQGQEAVIPRDIIECWDFTPKPVSFATKKFLDSISPHPLIDIGLINPSLFACVPKLLSLRLLRRTLSLLWSLVSRCSEAASRSLVLTLKHRSYMLDNLDTIDRYSLQDLQDVQNGDLEELIQTAVNQMALAHVTSCSGCRAWISFCDICKDVSRPIWPYNFTQFRRCATPDCRRVMHLDCLRLKDEKGTSVTEPLHTVNRLADGGPESAGNPSSGNEDNPSNDLLPTIERIEFLPRCIVCTNNLRFSKVDYSPMT</sequence>
<dbReference type="PANTHER" id="PTHR12326">
    <property type="entry name" value="PLECKSTRIN HOMOLOGY DOMAIN CONTAINING PROTEIN"/>
    <property type="match status" value="1"/>
</dbReference>
<feature type="region of interest" description="Disordered" evidence="5">
    <location>
        <begin position="324"/>
        <end position="347"/>
    </location>
</feature>
<evidence type="ECO:0000313" key="7">
    <source>
        <dbReference type="EMBL" id="VDK34126.1"/>
    </source>
</evidence>
<dbReference type="EMBL" id="UYRS01018376">
    <property type="protein sequence ID" value="VDK34126.1"/>
    <property type="molecule type" value="Genomic_DNA"/>
</dbReference>
<dbReference type="PANTHER" id="PTHR12326:SF3">
    <property type="entry name" value="DIFFERENTIALLY EXPRESSED IN FDCP 8 HOMOLOG"/>
    <property type="match status" value="1"/>
</dbReference>
<proteinExistence type="predicted"/>
<accession>A0A0R3W4C7</accession>
<dbReference type="AlphaFoldDB" id="A0A0R3W4C7"/>
<evidence type="ECO:0000313" key="8">
    <source>
        <dbReference type="Proteomes" id="UP000282613"/>
    </source>
</evidence>
<keyword evidence="1" id="KW-0479">Metal-binding</keyword>
<dbReference type="InterPro" id="IPR051366">
    <property type="entry name" value="DEF8"/>
</dbReference>
<dbReference type="GO" id="GO:0008270">
    <property type="term" value="F:zinc ion binding"/>
    <property type="evidence" value="ECO:0007669"/>
    <property type="project" value="UniProtKB-KW"/>
</dbReference>
<evidence type="ECO:0000256" key="5">
    <source>
        <dbReference type="SAM" id="MobiDB-lite"/>
    </source>
</evidence>
<dbReference type="Pfam" id="PF13901">
    <property type="entry name" value="RH_dom"/>
    <property type="match status" value="1"/>
</dbReference>
<dbReference type="STRING" id="60517.A0A0R3W4C7"/>
<evidence type="ECO:0000259" key="6">
    <source>
        <dbReference type="SMART" id="SM01175"/>
    </source>
</evidence>
<feature type="compositionally biased region" description="Polar residues" evidence="5">
    <location>
        <begin position="335"/>
        <end position="347"/>
    </location>
</feature>
<dbReference type="OrthoDB" id="62364at2759"/>
<gene>
    <name evidence="7" type="ORF">TASK_LOCUS4863</name>
</gene>
<dbReference type="InterPro" id="IPR025258">
    <property type="entry name" value="RH_dom"/>
</dbReference>
<dbReference type="Proteomes" id="UP000282613">
    <property type="component" value="Unassembled WGS sequence"/>
</dbReference>
<evidence type="ECO:0000256" key="4">
    <source>
        <dbReference type="ARBA" id="ARBA00022833"/>
    </source>
</evidence>
<keyword evidence="4" id="KW-0862">Zinc</keyword>
<name>A0A0R3W4C7_TAEAS</name>
<evidence type="ECO:0000256" key="2">
    <source>
        <dbReference type="ARBA" id="ARBA00022737"/>
    </source>
</evidence>
<feature type="domain" description="Rubicon Homology" evidence="6">
    <location>
        <begin position="116"/>
        <end position="312"/>
    </location>
</feature>
<dbReference type="SMART" id="SM01175">
    <property type="entry name" value="DUF4206"/>
    <property type="match status" value="1"/>
</dbReference>
<protein>
    <submittedName>
        <fullName evidence="9">DUF4206 domain-containing protein</fullName>
    </submittedName>
</protein>
<reference evidence="7 8" key="2">
    <citation type="submission" date="2018-11" db="EMBL/GenBank/DDBJ databases">
        <authorList>
            <consortium name="Pathogen Informatics"/>
        </authorList>
    </citation>
    <scope>NUCLEOTIDE SEQUENCE [LARGE SCALE GENOMIC DNA]</scope>
</reference>